<name>A0A387HJ28_9ACTN</name>
<sequence length="643" mass="67247">MATTQARDGAADDAAGSSESPRPGAPLSRPGSPSGPGSPSEPCAPPGPGSPAHSGVSHVEADPYAEAVRAAEADPYAEAVRAAEALLTAPGAPFAVVRGETGTLQYATGPRTLREFVETVWAFGERPFLIAESGTYSYAEFFAATCALARRLTDVYGLRPGDRAVIGMRNHPEWQVAFWAAQLAGLVAVPPNAWWTAEEFAYALDDCTPRVLLVDGERLERVAGWAGARGVRGMVFHHAGPLPDGFERYADVDELTSPDPAAGPPDVDVSPEADATIIYTSGTTGRPKGAVATQLAQVGAVLNPRFQAAMSMLGRGVVPGQGPVPVTLMTFPFFHVAAFTSVYAAMSAGGTLVLMRKWDAGRALELIREHRVTHYAGVPATALQLLAAAQEFGPAGYGSEGDAGALESLTALNTGGAAAPPGLVAGLTARYGSRIEPRNGYGLTETSGGVLANFGAEYRSWPHSAGRPTPVTEVRIAGPDGSGLADGEIGELWLRGQSLVRGYWNDPDATQLAFREGWFRTGDLAVRDSGRVTIVDRIKDMVIRGGENVYCVEVEGVLHDHPAVLDAAVLGVPHPVLGEEVAAVVQVRADATVSPEELRAHVGSVLAGFKVPARVVVRRGELPRNAAGKVVKGELRGELGWAG</sequence>
<dbReference type="InterPro" id="IPR042099">
    <property type="entry name" value="ANL_N_sf"/>
</dbReference>
<dbReference type="Gene3D" id="3.40.50.12780">
    <property type="entry name" value="N-terminal domain of ligase-like"/>
    <property type="match status" value="1"/>
</dbReference>
<evidence type="ECO:0000259" key="5">
    <source>
        <dbReference type="Pfam" id="PF13193"/>
    </source>
</evidence>
<proteinExistence type="inferred from homology"/>
<feature type="compositionally biased region" description="Low complexity" evidence="3">
    <location>
        <begin position="1"/>
        <end position="41"/>
    </location>
</feature>
<keyword evidence="7" id="KW-1185">Reference proteome</keyword>
<dbReference type="PROSITE" id="PS00455">
    <property type="entry name" value="AMP_BINDING"/>
    <property type="match status" value="1"/>
</dbReference>
<evidence type="ECO:0000256" key="2">
    <source>
        <dbReference type="ARBA" id="ARBA00022598"/>
    </source>
</evidence>
<dbReference type="SUPFAM" id="SSF56801">
    <property type="entry name" value="Acetyl-CoA synthetase-like"/>
    <property type="match status" value="1"/>
</dbReference>
<evidence type="ECO:0000256" key="1">
    <source>
        <dbReference type="ARBA" id="ARBA00006432"/>
    </source>
</evidence>
<dbReference type="EMBL" id="CP032698">
    <property type="protein sequence ID" value="AYG82273.1"/>
    <property type="molecule type" value="Genomic_DNA"/>
</dbReference>
<dbReference type="KEGG" id="shun:DWB77_04444"/>
<dbReference type="InterPro" id="IPR000873">
    <property type="entry name" value="AMP-dep_synth/lig_dom"/>
</dbReference>
<dbReference type="Gene3D" id="3.30.300.30">
    <property type="match status" value="1"/>
</dbReference>
<feature type="region of interest" description="Disordered" evidence="3">
    <location>
        <begin position="1"/>
        <end position="57"/>
    </location>
</feature>
<dbReference type="AlphaFoldDB" id="A0A387HJ28"/>
<reference evidence="6 7" key="1">
    <citation type="submission" date="2018-10" db="EMBL/GenBank/DDBJ databases">
        <title>Relationship between Morphology and Antimicrobial Activity in Streptomyces.</title>
        <authorList>
            <person name="Kang H.J."/>
            <person name="Kim S.B."/>
        </authorList>
    </citation>
    <scope>NUCLEOTIDE SEQUENCE [LARGE SCALE GENOMIC DNA]</scope>
    <source>
        <strain evidence="6 7">BH38</strain>
    </source>
</reference>
<gene>
    <name evidence="6" type="ORF">DWB77_04444</name>
</gene>
<feature type="domain" description="AMP-dependent synthetase/ligase" evidence="4">
    <location>
        <begin position="122"/>
        <end position="504"/>
    </location>
</feature>
<dbReference type="PANTHER" id="PTHR43201:SF5">
    <property type="entry name" value="MEDIUM-CHAIN ACYL-COA LIGASE ACSF2, MITOCHONDRIAL"/>
    <property type="match status" value="1"/>
</dbReference>
<dbReference type="InterPro" id="IPR025110">
    <property type="entry name" value="AMP-bd_C"/>
</dbReference>
<evidence type="ECO:0000313" key="6">
    <source>
        <dbReference type="EMBL" id="AYG82273.1"/>
    </source>
</evidence>
<protein>
    <submittedName>
        <fullName evidence="6">Long-chain-fatty-acid--CoA ligase FadD13</fullName>
        <ecNumber evidence="6">6.2.1.3</ecNumber>
    </submittedName>
</protein>
<dbReference type="Proteomes" id="UP000271554">
    <property type="component" value="Chromosome"/>
</dbReference>
<dbReference type="GO" id="GO:0004467">
    <property type="term" value="F:long-chain fatty acid-CoA ligase activity"/>
    <property type="evidence" value="ECO:0007669"/>
    <property type="project" value="UniProtKB-EC"/>
</dbReference>
<keyword evidence="2 6" id="KW-0436">Ligase</keyword>
<feature type="domain" description="AMP-binding enzyme C-terminal" evidence="5">
    <location>
        <begin position="553"/>
        <end position="629"/>
    </location>
</feature>
<dbReference type="EC" id="6.2.1.3" evidence="6"/>
<evidence type="ECO:0000313" key="7">
    <source>
        <dbReference type="Proteomes" id="UP000271554"/>
    </source>
</evidence>
<dbReference type="GO" id="GO:0031956">
    <property type="term" value="F:medium-chain fatty acid-CoA ligase activity"/>
    <property type="evidence" value="ECO:0007669"/>
    <property type="project" value="TreeGrafter"/>
</dbReference>
<evidence type="ECO:0000259" key="4">
    <source>
        <dbReference type="Pfam" id="PF00501"/>
    </source>
</evidence>
<dbReference type="Pfam" id="PF00501">
    <property type="entry name" value="AMP-binding"/>
    <property type="match status" value="1"/>
</dbReference>
<evidence type="ECO:0000256" key="3">
    <source>
        <dbReference type="SAM" id="MobiDB-lite"/>
    </source>
</evidence>
<dbReference type="PANTHER" id="PTHR43201">
    <property type="entry name" value="ACYL-COA SYNTHETASE"/>
    <property type="match status" value="1"/>
</dbReference>
<organism evidence="6 7">
    <name type="scientific">Streptomyces hundungensis</name>
    <dbReference type="NCBI Taxonomy" id="1077946"/>
    <lineage>
        <taxon>Bacteria</taxon>
        <taxon>Bacillati</taxon>
        <taxon>Actinomycetota</taxon>
        <taxon>Actinomycetes</taxon>
        <taxon>Kitasatosporales</taxon>
        <taxon>Streptomycetaceae</taxon>
        <taxon>Streptomyces</taxon>
    </lineage>
</organism>
<dbReference type="InterPro" id="IPR020845">
    <property type="entry name" value="AMP-binding_CS"/>
</dbReference>
<comment type="similarity">
    <text evidence="1">Belongs to the ATP-dependent AMP-binding enzyme family.</text>
</comment>
<dbReference type="InterPro" id="IPR045851">
    <property type="entry name" value="AMP-bd_C_sf"/>
</dbReference>
<dbReference type="Pfam" id="PF13193">
    <property type="entry name" value="AMP-binding_C"/>
    <property type="match status" value="1"/>
</dbReference>
<accession>A0A387HJ28</accession>